<evidence type="ECO:0008006" key="4">
    <source>
        <dbReference type="Google" id="ProtNLM"/>
    </source>
</evidence>
<dbReference type="EMBL" id="JBEPLO010000021">
    <property type="protein sequence ID" value="MET3558683.1"/>
    <property type="molecule type" value="Genomic_DNA"/>
</dbReference>
<dbReference type="RefSeq" id="WP_354365810.1">
    <property type="nucleotide sequence ID" value="NZ_JBEPLO010000021.1"/>
</dbReference>
<evidence type="ECO:0000313" key="3">
    <source>
        <dbReference type="Proteomes" id="UP001549122"/>
    </source>
</evidence>
<keyword evidence="1" id="KW-0812">Transmembrane</keyword>
<reference evidence="2 3" key="1">
    <citation type="submission" date="2024-06" db="EMBL/GenBank/DDBJ databases">
        <title>Genomic Encyclopedia of Type Strains, Phase IV (KMG-IV): sequencing the most valuable type-strain genomes for metagenomic binning, comparative biology and taxonomic classification.</title>
        <authorList>
            <person name="Goeker M."/>
        </authorList>
    </citation>
    <scope>NUCLEOTIDE SEQUENCE [LARGE SCALE GENOMIC DNA]</scope>
    <source>
        <strain evidence="2 3">DSM 28303</strain>
    </source>
</reference>
<keyword evidence="1" id="KW-1133">Transmembrane helix</keyword>
<dbReference type="Proteomes" id="UP001549122">
    <property type="component" value="Unassembled WGS sequence"/>
</dbReference>
<accession>A0ABV2FJE4</accession>
<comment type="caution">
    <text evidence="2">The sequence shown here is derived from an EMBL/GenBank/DDBJ whole genome shotgun (WGS) entry which is preliminary data.</text>
</comment>
<keyword evidence="1" id="KW-0472">Membrane</keyword>
<feature type="transmembrane region" description="Helical" evidence="1">
    <location>
        <begin position="6"/>
        <end position="27"/>
    </location>
</feature>
<sequence>MNTAIVIAAIVGVTLVLTVAMIGFILLKMMDKVDVENKKRRSR</sequence>
<protein>
    <recommendedName>
        <fullName evidence="4">Oxaloacetate decarboxylase</fullName>
    </recommendedName>
</protein>
<organism evidence="2 3">
    <name type="scientific">Streptococcus rupicaprae</name>
    <dbReference type="NCBI Taxonomy" id="759619"/>
    <lineage>
        <taxon>Bacteria</taxon>
        <taxon>Bacillati</taxon>
        <taxon>Bacillota</taxon>
        <taxon>Bacilli</taxon>
        <taxon>Lactobacillales</taxon>
        <taxon>Streptococcaceae</taxon>
        <taxon>Streptococcus</taxon>
    </lineage>
</organism>
<evidence type="ECO:0000256" key="1">
    <source>
        <dbReference type="SAM" id="Phobius"/>
    </source>
</evidence>
<evidence type="ECO:0000313" key="2">
    <source>
        <dbReference type="EMBL" id="MET3558683.1"/>
    </source>
</evidence>
<proteinExistence type="predicted"/>
<name>A0ABV2FJE4_9STRE</name>
<keyword evidence="3" id="KW-1185">Reference proteome</keyword>
<gene>
    <name evidence="2" type="ORF">ABID29_001809</name>
</gene>